<evidence type="ECO:0000313" key="3">
    <source>
        <dbReference type="Proteomes" id="UP000054632"/>
    </source>
</evidence>
<reference evidence="3 4" key="1">
    <citation type="submission" date="2015-01" db="EMBL/GenBank/DDBJ databases">
        <title>Evolution of Trichinella species and genotypes.</title>
        <authorList>
            <person name="Korhonen P.K."/>
            <person name="Edoardo P."/>
            <person name="Giuseppe L.R."/>
            <person name="Gasser R.B."/>
        </authorList>
    </citation>
    <scope>NUCLEOTIDE SEQUENCE [LARGE SCALE GENOMIC DNA]</scope>
    <source>
        <strain evidence="1">ISS13</strain>
        <strain evidence="2">ISS176</strain>
    </source>
</reference>
<sequence length="66" mass="7139">MDGDGGGQGGGRWDLLQIITIPVILEVLLSGGKYREILTSVKDKGKARQCNSNSIMGVRWKGYQSS</sequence>
<dbReference type="Proteomes" id="UP000054826">
    <property type="component" value="Unassembled WGS sequence"/>
</dbReference>
<dbReference type="EMBL" id="JYDR01000098">
    <property type="protein sequence ID" value="KRY69024.1"/>
    <property type="molecule type" value="Genomic_DNA"/>
</dbReference>
<gene>
    <name evidence="1" type="ORF">T4A_1063</name>
    <name evidence="2" type="ORF">T4C_12031</name>
</gene>
<evidence type="ECO:0000313" key="2">
    <source>
        <dbReference type="EMBL" id="KRZ38723.1"/>
    </source>
</evidence>
<dbReference type="Proteomes" id="UP000054632">
    <property type="component" value="Unassembled WGS sequence"/>
</dbReference>
<comment type="caution">
    <text evidence="1">The sequence shown here is derived from an EMBL/GenBank/DDBJ whole genome shotgun (WGS) entry which is preliminary data.</text>
</comment>
<organism evidence="1 3">
    <name type="scientific">Trichinella pseudospiralis</name>
    <name type="common">Parasitic roundworm</name>
    <dbReference type="NCBI Taxonomy" id="6337"/>
    <lineage>
        <taxon>Eukaryota</taxon>
        <taxon>Metazoa</taxon>
        <taxon>Ecdysozoa</taxon>
        <taxon>Nematoda</taxon>
        <taxon>Enoplea</taxon>
        <taxon>Dorylaimia</taxon>
        <taxon>Trichinellida</taxon>
        <taxon>Trichinellidae</taxon>
        <taxon>Trichinella</taxon>
    </lineage>
</organism>
<evidence type="ECO:0000313" key="1">
    <source>
        <dbReference type="EMBL" id="KRY69024.1"/>
    </source>
</evidence>
<proteinExistence type="predicted"/>
<dbReference type="AlphaFoldDB" id="A0A0V1E593"/>
<name>A0A0V1E593_TRIPS</name>
<dbReference type="EMBL" id="JYDV01000043">
    <property type="protein sequence ID" value="KRZ38723.1"/>
    <property type="molecule type" value="Genomic_DNA"/>
</dbReference>
<accession>A0A0V1E593</accession>
<protein>
    <submittedName>
        <fullName evidence="1">Uncharacterized protein</fullName>
    </submittedName>
</protein>
<evidence type="ECO:0000313" key="4">
    <source>
        <dbReference type="Proteomes" id="UP000054826"/>
    </source>
</evidence>